<evidence type="ECO:0000313" key="2">
    <source>
        <dbReference type="EMBL" id="RDH42536.1"/>
    </source>
</evidence>
<keyword evidence="3" id="KW-1185">Reference proteome</keyword>
<accession>A0A4P9VJ02</accession>
<name>A0A4P9VJ02_9GAMM</name>
<dbReference type="Proteomes" id="UP000257039">
    <property type="component" value="Unassembled WGS sequence"/>
</dbReference>
<reference evidence="2 3" key="1">
    <citation type="submission" date="2017-04" db="EMBL/GenBank/DDBJ databases">
        <title>Draft genome sequence of Zooshikella ganghwensis VG4 isolated from Red Sea sediments.</title>
        <authorList>
            <person name="Rehman Z."/>
            <person name="Alam I."/>
            <person name="Kamau A."/>
            <person name="Bajic V."/>
            <person name="Leiknes T."/>
        </authorList>
    </citation>
    <scope>NUCLEOTIDE SEQUENCE [LARGE SCALE GENOMIC DNA]</scope>
    <source>
        <strain evidence="2 3">VG4</strain>
    </source>
</reference>
<feature type="signal peptide" evidence="1">
    <location>
        <begin position="1"/>
        <end position="25"/>
    </location>
</feature>
<comment type="caution">
    <text evidence="2">The sequence shown here is derived from an EMBL/GenBank/DDBJ whole genome shotgun (WGS) entry which is preliminary data.</text>
</comment>
<dbReference type="EMBL" id="NDXW01000001">
    <property type="protein sequence ID" value="RDH42536.1"/>
    <property type="molecule type" value="Genomic_DNA"/>
</dbReference>
<keyword evidence="1" id="KW-0732">Signal</keyword>
<dbReference type="RefSeq" id="WP_094786025.1">
    <property type="nucleotide sequence ID" value="NZ_JAEVHG010000006.1"/>
</dbReference>
<dbReference type="AlphaFoldDB" id="A0A4P9VJ02"/>
<sequence>MVKYPTYTLLAVSLFINVPAINAMAEEIEPPPVMKSCTGNKWCNVQVKTQDWPERGKRSGEKNEGLEKVDMELFSLDIPKGYIKRDYDKSRQQLEVKYSDYTLLLIKEEAGAYSTKHSLIPDEKIKQDPKYHPIKQYEIAFTETEPEKEPSDKYEKLLYRLAFFTKSLGLKDAVIYRKEDINAYQRRYDMDSQLNEINVYVTRADRPKEKLVIALIGGDVKRLQHILATIEKSIDKDKEESKSQ</sequence>
<protein>
    <submittedName>
        <fullName evidence="2">Uncharacterized protein</fullName>
    </submittedName>
</protein>
<evidence type="ECO:0000256" key="1">
    <source>
        <dbReference type="SAM" id="SignalP"/>
    </source>
</evidence>
<organism evidence="2 3">
    <name type="scientific">Zooshikella ganghwensis</name>
    <dbReference type="NCBI Taxonomy" id="202772"/>
    <lineage>
        <taxon>Bacteria</taxon>
        <taxon>Pseudomonadati</taxon>
        <taxon>Pseudomonadota</taxon>
        <taxon>Gammaproteobacteria</taxon>
        <taxon>Oceanospirillales</taxon>
        <taxon>Zooshikellaceae</taxon>
        <taxon>Zooshikella</taxon>
    </lineage>
</organism>
<proteinExistence type="predicted"/>
<feature type="chain" id="PRO_5020278149" evidence="1">
    <location>
        <begin position="26"/>
        <end position="244"/>
    </location>
</feature>
<gene>
    <name evidence="2" type="ORF">B9G39_03235</name>
</gene>
<evidence type="ECO:0000313" key="3">
    <source>
        <dbReference type="Proteomes" id="UP000257039"/>
    </source>
</evidence>